<comment type="function">
    <text evidence="13">Catalyzes the addition of meso-diaminopimelic acid to the nucleotide precursor UDP-N-acetylmuramoyl-L-alanyl-D-glutamate (UMAG) in the biosynthesis of bacterial cell-wall peptidoglycan.</text>
</comment>
<feature type="binding site" evidence="13">
    <location>
        <position position="479"/>
    </location>
    <ligand>
        <name>meso-2,6-diaminopimelate</name>
        <dbReference type="ChEBI" id="CHEBI:57791"/>
    </ligand>
</feature>
<keyword evidence="13" id="KW-0547">Nucleotide-binding</keyword>
<keyword evidence="13 18" id="KW-0436">Ligase</keyword>
<dbReference type="Proteomes" id="UP000242642">
    <property type="component" value="Unassembled WGS sequence"/>
</dbReference>
<evidence type="ECO:0000256" key="4">
    <source>
        <dbReference type="ARBA" id="ARBA00022984"/>
    </source>
</evidence>
<dbReference type="NCBIfam" id="NF001126">
    <property type="entry name" value="PRK00139.1-4"/>
    <property type="match status" value="1"/>
</dbReference>
<dbReference type="GO" id="GO:0051301">
    <property type="term" value="P:cell division"/>
    <property type="evidence" value="ECO:0007669"/>
    <property type="project" value="UniProtKB-KW"/>
</dbReference>
<feature type="binding site" evidence="13">
    <location>
        <begin position="429"/>
        <end position="432"/>
    </location>
    <ligand>
        <name>meso-2,6-diaminopimelate</name>
        <dbReference type="ChEBI" id="CHEBI:57791"/>
    </ligand>
</feature>
<sequence length="512" mass="56651">MNYSPKTSMKLLALIDKLELKLEVQGRERLLQLNTVIEHLTLDSRDATHGSLFFAVPGTSLDGRNFIGSAIEQGASAIFIESATDKVFEITWHNDTPLIEIPNLTKRLSEIVGYFYSNSSLEMKCIGITGTNGKTTTSQLVAMWVSLLNQKAAVMGTIGNGLFGELTASNNTTPSALDIQFNLSKYNDLGAALCAMEVSSHGLVQHRVESICFDAVAFLNLSRDHLDYHGTMIEYEAAKFRLFNELSSQHKIINIDDAIGERWFKLFPEATAVSLEFEKFSKTVTSNFVFAKSIHYHQNGADIELVSSYGKARITSQLLGEFNVTNLLSAMAILLSIGYEFDKLVSVVHLLKPVAGRMEVFAKPNKATVVVDYAHTPDALEKALLALTIHQTGKLWCVFGCGGDRDKGKRPLMAAIAEQYADKVIVTDDNPRTENNTEITKDIEQGFLGTHYHVIHDRTDAIIYALNHAQANDIVLIAGKGHEDYQIIGHKKLDYSDRVLVSQLYDNKVGLA</sequence>
<feature type="modified residue" description="N6-carboxylysine" evidence="13">
    <location>
        <position position="239"/>
    </location>
</feature>
<evidence type="ECO:0000259" key="17">
    <source>
        <dbReference type="Pfam" id="PF08245"/>
    </source>
</evidence>
<dbReference type="InterPro" id="IPR036615">
    <property type="entry name" value="Mur_ligase_C_dom_sf"/>
</dbReference>
<evidence type="ECO:0000256" key="8">
    <source>
        <dbReference type="ARBA" id="ARBA00066633"/>
    </source>
</evidence>
<keyword evidence="3 13" id="KW-0133">Cell shape</keyword>
<feature type="binding site" evidence="13">
    <location>
        <position position="405"/>
    </location>
    <ligand>
        <name>meso-2,6-diaminopimelate</name>
        <dbReference type="ChEBI" id="CHEBI:57791"/>
    </ligand>
</feature>
<dbReference type="Gene3D" id="3.90.190.20">
    <property type="entry name" value="Mur ligase, C-terminal domain"/>
    <property type="match status" value="1"/>
</dbReference>
<dbReference type="InterPro" id="IPR000713">
    <property type="entry name" value="Mur_ligase_N"/>
</dbReference>
<keyword evidence="13" id="KW-0067">ATP-binding</keyword>
<feature type="binding site" evidence="13">
    <location>
        <position position="205"/>
    </location>
    <ligand>
        <name>UDP-N-acetyl-alpha-D-muramoyl-L-alanyl-D-glutamate</name>
        <dbReference type="ChEBI" id="CHEBI:83900"/>
    </ligand>
</feature>
<feature type="binding site" evidence="13">
    <location>
        <position position="483"/>
    </location>
    <ligand>
        <name>meso-2,6-diaminopimelate</name>
        <dbReference type="ChEBI" id="CHEBI:57791"/>
    </ligand>
</feature>
<accession>A0A1H9ZC49</accession>
<dbReference type="Pfam" id="PF08245">
    <property type="entry name" value="Mur_ligase_M"/>
    <property type="match status" value="1"/>
</dbReference>
<dbReference type="STRING" id="1123402.SAMN02583745_00520"/>
<dbReference type="InterPro" id="IPR036565">
    <property type="entry name" value="Mur-like_cat_sf"/>
</dbReference>
<proteinExistence type="inferred from homology"/>
<evidence type="ECO:0000313" key="18">
    <source>
        <dbReference type="EMBL" id="SES79134.1"/>
    </source>
</evidence>
<dbReference type="GO" id="GO:0005737">
    <property type="term" value="C:cytoplasm"/>
    <property type="evidence" value="ECO:0007669"/>
    <property type="project" value="UniProtKB-SubCell"/>
</dbReference>
<dbReference type="SUPFAM" id="SSF63418">
    <property type="entry name" value="MurE/MurF N-terminal domain"/>
    <property type="match status" value="1"/>
</dbReference>
<dbReference type="PANTHER" id="PTHR23135:SF4">
    <property type="entry name" value="UDP-N-ACETYLMURAMOYL-L-ALANYL-D-GLUTAMATE--2,6-DIAMINOPIMELATE LIGASE MURE HOMOLOG, CHLOROPLASTIC"/>
    <property type="match status" value="1"/>
</dbReference>
<evidence type="ECO:0000256" key="9">
    <source>
        <dbReference type="ARBA" id="ARBA00072883"/>
    </source>
</evidence>
<dbReference type="Gene3D" id="3.40.1390.10">
    <property type="entry name" value="MurE/MurF, N-terminal domain"/>
    <property type="match status" value="1"/>
</dbReference>
<dbReference type="InterPro" id="IPR005761">
    <property type="entry name" value="UDP-N-AcMur-Glu-dNH2Pim_ligase"/>
</dbReference>
<dbReference type="InterPro" id="IPR035911">
    <property type="entry name" value="MurE/MurF_N"/>
</dbReference>
<dbReference type="EMBL" id="FOHV01000003">
    <property type="protein sequence ID" value="SES79134.1"/>
    <property type="molecule type" value="Genomic_DNA"/>
</dbReference>
<evidence type="ECO:0000313" key="19">
    <source>
        <dbReference type="Proteomes" id="UP000242642"/>
    </source>
</evidence>
<evidence type="ECO:0000256" key="6">
    <source>
        <dbReference type="ARBA" id="ARBA00023316"/>
    </source>
</evidence>
<keyword evidence="13" id="KW-0460">Magnesium</keyword>
<dbReference type="SUPFAM" id="SSF53244">
    <property type="entry name" value="MurD-like peptide ligases, peptide-binding domain"/>
    <property type="match status" value="1"/>
</dbReference>
<comment type="subcellular location">
    <subcellularLocation>
        <location evidence="13 14">Cytoplasm</location>
    </subcellularLocation>
</comment>
<comment type="catalytic activity">
    <reaction evidence="7 13">
        <text>UDP-N-acetyl-alpha-D-muramoyl-L-alanyl-D-glutamate + meso-2,6-diaminopimelate + ATP = UDP-N-acetyl-alpha-D-muramoyl-L-alanyl-gamma-D-glutamyl-meso-2,6-diaminopimelate + ADP + phosphate + H(+)</text>
        <dbReference type="Rhea" id="RHEA:23676"/>
        <dbReference type="ChEBI" id="CHEBI:15378"/>
        <dbReference type="ChEBI" id="CHEBI:30616"/>
        <dbReference type="ChEBI" id="CHEBI:43474"/>
        <dbReference type="ChEBI" id="CHEBI:57791"/>
        <dbReference type="ChEBI" id="CHEBI:83900"/>
        <dbReference type="ChEBI" id="CHEBI:83905"/>
        <dbReference type="ChEBI" id="CHEBI:456216"/>
        <dbReference type="EC" id="6.3.2.13"/>
    </reaction>
</comment>
<dbReference type="GO" id="GO:0005524">
    <property type="term" value="F:ATP binding"/>
    <property type="evidence" value="ECO:0007669"/>
    <property type="project" value="UniProtKB-UniRule"/>
</dbReference>
<keyword evidence="6 13" id="KW-0961">Cell wall biogenesis/degradation</keyword>
<evidence type="ECO:0000256" key="1">
    <source>
        <dbReference type="ARBA" id="ARBA00005898"/>
    </source>
</evidence>
<dbReference type="UniPathway" id="UPA00219"/>
<keyword evidence="4 13" id="KW-0573">Peptidoglycan synthesis</keyword>
<evidence type="ECO:0000256" key="13">
    <source>
        <dbReference type="HAMAP-Rule" id="MF_00208"/>
    </source>
</evidence>
<reference evidence="19" key="1">
    <citation type="submission" date="2016-10" db="EMBL/GenBank/DDBJ databases">
        <authorList>
            <person name="Varghese N."/>
            <person name="Submissions S."/>
        </authorList>
    </citation>
    <scope>NUCLEOTIDE SEQUENCE [LARGE SCALE GENOMIC DNA]</scope>
    <source>
        <strain evidence="19">DSM 18579</strain>
    </source>
</reference>
<feature type="binding site" evidence="13">
    <location>
        <position position="171"/>
    </location>
    <ligand>
        <name>UDP-N-acetyl-alpha-D-muramoyl-L-alanyl-D-glutamate</name>
        <dbReference type="ChEBI" id="CHEBI:83900"/>
    </ligand>
</feature>
<dbReference type="GO" id="GO:0000287">
    <property type="term" value="F:magnesium ion binding"/>
    <property type="evidence" value="ECO:0007669"/>
    <property type="project" value="UniProtKB-UniRule"/>
</dbReference>
<dbReference type="GO" id="GO:0071555">
    <property type="term" value="P:cell wall organization"/>
    <property type="evidence" value="ECO:0007669"/>
    <property type="project" value="UniProtKB-KW"/>
</dbReference>
<evidence type="ECO:0000256" key="11">
    <source>
        <dbReference type="ARBA" id="ARBA00076158"/>
    </source>
</evidence>
<feature type="binding site" evidence="13">
    <location>
        <position position="207"/>
    </location>
    <ligand>
        <name>UDP-N-acetyl-alpha-D-muramoyl-L-alanyl-D-glutamate</name>
        <dbReference type="ChEBI" id="CHEBI:83900"/>
    </ligand>
</feature>
<dbReference type="GO" id="GO:0008765">
    <property type="term" value="F:UDP-N-acetylmuramoylalanyl-D-glutamate-2,6-diaminopimelate ligase activity"/>
    <property type="evidence" value="ECO:0007669"/>
    <property type="project" value="UniProtKB-UniRule"/>
</dbReference>
<dbReference type="FunFam" id="3.90.190.20:FF:000006">
    <property type="entry name" value="UDP-N-acetylmuramoyl-L-alanyl-D-glutamate--2,6-diaminopimelate ligase"/>
    <property type="match status" value="1"/>
</dbReference>
<comment type="cofactor">
    <cofactor evidence="13">
        <name>Mg(2+)</name>
        <dbReference type="ChEBI" id="CHEBI:18420"/>
    </cofactor>
</comment>
<feature type="binding site" evidence="13">
    <location>
        <position position="199"/>
    </location>
    <ligand>
        <name>UDP-N-acetyl-alpha-D-muramoyl-L-alanyl-D-glutamate</name>
        <dbReference type="ChEBI" id="CHEBI:83900"/>
    </ligand>
</feature>
<dbReference type="PANTHER" id="PTHR23135">
    <property type="entry name" value="MUR LIGASE FAMILY MEMBER"/>
    <property type="match status" value="1"/>
</dbReference>
<evidence type="ECO:0000256" key="5">
    <source>
        <dbReference type="ARBA" id="ARBA00023306"/>
    </source>
</evidence>
<evidence type="ECO:0000259" key="16">
    <source>
        <dbReference type="Pfam" id="PF02875"/>
    </source>
</evidence>
<evidence type="ECO:0000256" key="14">
    <source>
        <dbReference type="RuleBase" id="RU004135"/>
    </source>
</evidence>
<evidence type="ECO:0000256" key="3">
    <source>
        <dbReference type="ARBA" id="ARBA00022960"/>
    </source>
</evidence>
<feature type="binding site" evidence="13">
    <location>
        <position position="42"/>
    </location>
    <ligand>
        <name>UDP-N-acetyl-alpha-D-muramoyl-L-alanyl-D-glutamate</name>
        <dbReference type="ChEBI" id="CHEBI:83900"/>
    </ligand>
</feature>
<feature type="binding site" evidence="13">
    <location>
        <begin position="130"/>
        <end position="136"/>
    </location>
    <ligand>
        <name>ATP</name>
        <dbReference type="ChEBI" id="CHEBI:30616"/>
    </ligand>
</feature>
<dbReference type="EC" id="6.3.2.13" evidence="8 13"/>
<feature type="domain" description="Mur ligase N-terminal catalytic" evidence="15">
    <location>
        <begin position="37"/>
        <end position="116"/>
    </location>
</feature>
<dbReference type="Pfam" id="PF01225">
    <property type="entry name" value="Mur_ligase"/>
    <property type="match status" value="1"/>
</dbReference>
<dbReference type="GO" id="GO:0008360">
    <property type="term" value="P:regulation of cell shape"/>
    <property type="evidence" value="ECO:0007669"/>
    <property type="project" value="UniProtKB-KW"/>
</dbReference>
<feature type="domain" description="Mur ligase central" evidence="17">
    <location>
        <begin position="128"/>
        <end position="333"/>
    </location>
</feature>
<evidence type="ECO:0000259" key="15">
    <source>
        <dbReference type="Pfam" id="PF01225"/>
    </source>
</evidence>
<dbReference type="NCBIfam" id="NF001123">
    <property type="entry name" value="PRK00139.1-1"/>
    <property type="match status" value="1"/>
</dbReference>
<dbReference type="Pfam" id="PF02875">
    <property type="entry name" value="Mur_ligase_C"/>
    <property type="match status" value="1"/>
</dbReference>
<feature type="short sequence motif" description="Meso-diaminopimelate recognition motif" evidence="13">
    <location>
        <begin position="429"/>
        <end position="432"/>
    </location>
</feature>
<protein>
    <recommendedName>
        <fullName evidence="9 13">UDP-N-acetylmuramoyl-L-alanyl-D-glutamate--2,6-diaminopimelate ligase</fullName>
        <ecNumber evidence="8 13">6.3.2.13</ecNumber>
    </recommendedName>
    <alternativeName>
        <fullName evidence="10 13">Meso-A2pm-adding enzyme</fullName>
    </alternativeName>
    <alternativeName>
        <fullName evidence="11 13">Meso-diaminopimelate-adding enzyme</fullName>
    </alternativeName>
    <alternativeName>
        <fullName evidence="12 13">UDP-MurNAc-L-Ala-D-Glu:meso-diaminopimelate ligase</fullName>
    </alternativeName>
    <alternativeName>
        <fullName evidence="13">UDP-MurNAc-tripeptide synthetase</fullName>
    </alternativeName>
    <alternativeName>
        <fullName evidence="13">UDP-N-acetylmuramyl-tripeptide synthetase</fullName>
    </alternativeName>
</protein>
<dbReference type="InterPro" id="IPR004101">
    <property type="entry name" value="Mur_ligase_C"/>
</dbReference>
<dbReference type="RefSeq" id="WP_245711005.1">
    <property type="nucleotide sequence ID" value="NZ_FOHV01000003.1"/>
</dbReference>
<keyword evidence="5 13" id="KW-0131">Cell cycle</keyword>
<dbReference type="HAMAP" id="MF_00208">
    <property type="entry name" value="MurE"/>
    <property type="match status" value="1"/>
</dbReference>
<keyword evidence="2 13" id="KW-0132">Cell division</keyword>
<evidence type="ECO:0000256" key="10">
    <source>
        <dbReference type="ARBA" id="ARBA00075482"/>
    </source>
</evidence>
<dbReference type="GO" id="GO:0009252">
    <property type="term" value="P:peptidoglycan biosynthetic process"/>
    <property type="evidence" value="ECO:0007669"/>
    <property type="project" value="UniProtKB-UniRule"/>
</dbReference>
<dbReference type="Gene3D" id="3.40.1190.10">
    <property type="entry name" value="Mur-like, catalytic domain"/>
    <property type="match status" value="1"/>
</dbReference>
<evidence type="ECO:0000256" key="2">
    <source>
        <dbReference type="ARBA" id="ARBA00022618"/>
    </source>
</evidence>
<dbReference type="InterPro" id="IPR013221">
    <property type="entry name" value="Mur_ligase_cen"/>
</dbReference>
<dbReference type="AlphaFoldDB" id="A0A1H9ZC49"/>
<comment type="caution">
    <text evidence="13">Lacks conserved residue(s) required for the propagation of feature annotation.</text>
</comment>
<name>A0A1H9ZC49_9GAMM</name>
<comment type="pathway">
    <text evidence="13 14">Cell wall biogenesis; peptidoglycan biosynthesis.</text>
</comment>
<keyword evidence="13" id="KW-0963">Cytoplasm</keyword>
<comment type="similarity">
    <text evidence="1 13">Belongs to the MurCDEF family. MurE subfamily.</text>
</comment>
<feature type="binding site" evidence="13">
    <location>
        <begin position="172"/>
        <end position="173"/>
    </location>
    <ligand>
        <name>UDP-N-acetyl-alpha-D-muramoyl-L-alanyl-D-glutamate</name>
        <dbReference type="ChEBI" id="CHEBI:83900"/>
    </ligand>
</feature>
<evidence type="ECO:0000256" key="7">
    <source>
        <dbReference type="ARBA" id="ARBA00050251"/>
    </source>
</evidence>
<evidence type="ECO:0000256" key="12">
    <source>
        <dbReference type="ARBA" id="ARBA00081560"/>
    </source>
</evidence>
<gene>
    <name evidence="13" type="primary">murE</name>
    <name evidence="18" type="ORF">SAMN02583745_00520</name>
</gene>
<keyword evidence="19" id="KW-1185">Reference proteome</keyword>
<feature type="binding site" evidence="13">
    <location>
        <position position="44"/>
    </location>
    <ligand>
        <name>UDP-N-acetyl-alpha-D-muramoyl-L-alanyl-D-glutamate</name>
        <dbReference type="ChEBI" id="CHEBI:83900"/>
    </ligand>
</feature>
<organism evidence="18 19">
    <name type="scientific">Thorsellia anophelis DSM 18579</name>
    <dbReference type="NCBI Taxonomy" id="1123402"/>
    <lineage>
        <taxon>Bacteria</taxon>
        <taxon>Pseudomonadati</taxon>
        <taxon>Pseudomonadota</taxon>
        <taxon>Gammaproteobacteria</taxon>
        <taxon>Enterobacterales</taxon>
        <taxon>Thorselliaceae</taxon>
        <taxon>Thorsellia</taxon>
    </lineage>
</organism>
<comment type="PTM">
    <text evidence="13">Carboxylation is probably crucial for Mg(2+) binding and, consequently, for the gamma-phosphate positioning of ATP.</text>
</comment>
<dbReference type="NCBIfam" id="TIGR01085">
    <property type="entry name" value="murE"/>
    <property type="match status" value="1"/>
</dbReference>
<dbReference type="SUPFAM" id="SSF53623">
    <property type="entry name" value="MurD-like peptide ligases, catalytic domain"/>
    <property type="match status" value="1"/>
</dbReference>
<feature type="domain" description="Mur ligase C-terminal" evidence="16">
    <location>
        <begin position="356"/>
        <end position="481"/>
    </location>
</feature>